<evidence type="ECO:0000256" key="2">
    <source>
        <dbReference type="ARBA" id="ARBA00022801"/>
    </source>
</evidence>
<dbReference type="PANTHER" id="PTHR43903">
    <property type="entry name" value="NEUROLIGIN"/>
    <property type="match status" value="1"/>
</dbReference>
<dbReference type="PROSITE" id="PS00122">
    <property type="entry name" value="CARBOXYLESTERASE_B_1"/>
    <property type="match status" value="1"/>
</dbReference>
<dbReference type="EMBL" id="GG666599">
    <property type="protein sequence ID" value="EEN50883.1"/>
    <property type="molecule type" value="Genomic_DNA"/>
</dbReference>
<feature type="signal peptide" evidence="3">
    <location>
        <begin position="1"/>
        <end position="29"/>
    </location>
</feature>
<dbReference type="SUPFAM" id="SSF53474">
    <property type="entry name" value="alpha/beta-Hydrolases"/>
    <property type="match status" value="1"/>
</dbReference>
<accession>C3Z9F4</accession>
<dbReference type="InterPro" id="IPR051093">
    <property type="entry name" value="Neuroligin/BSAL"/>
</dbReference>
<organism>
    <name type="scientific">Branchiostoma floridae</name>
    <name type="common">Florida lancelet</name>
    <name type="synonym">Amphioxus</name>
    <dbReference type="NCBI Taxonomy" id="7739"/>
    <lineage>
        <taxon>Eukaryota</taxon>
        <taxon>Metazoa</taxon>
        <taxon>Chordata</taxon>
        <taxon>Cephalochordata</taxon>
        <taxon>Leptocardii</taxon>
        <taxon>Amphioxiformes</taxon>
        <taxon>Branchiostomatidae</taxon>
        <taxon>Branchiostoma</taxon>
    </lineage>
</organism>
<dbReference type="ESTHER" id="brafl-c3z9f4">
    <property type="family name" value="Neuroligin"/>
</dbReference>
<dbReference type="InterPro" id="IPR029058">
    <property type="entry name" value="AB_hydrolase_fold"/>
</dbReference>
<evidence type="ECO:0000313" key="5">
    <source>
        <dbReference type="EMBL" id="EEN50883.1"/>
    </source>
</evidence>
<dbReference type="GO" id="GO:0016787">
    <property type="term" value="F:hydrolase activity"/>
    <property type="evidence" value="ECO:0007669"/>
    <property type="project" value="UniProtKB-KW"/>
</dbReference>
<dbReference type="Pfam" id="PF00135">
    <property type="entry name" value="COesterase"/>
    <property type="match status" value="2"/>
</dbReference>
<dbReference type="AlphaFoldDB" id="C3Z9F4"/>
<feature type="chain" id="PRO_5005125021" description="Carboxylic ester hydrolase" evidence="3">
    <location>
        <begin position="30"/>
        <end position="565"/>
    </location>
</feature>
<feature type="domain" description="Carboxylesterase type B" evidence="4">
    <location>
        <begin position="288"/>
        <end position="523"/>
    </location>
</feature>
<keyword evidence="2 3" id="KW-0378">Hydrolase</keyword>
<gene>
    <name evidence="5" type="ORF">BRAFLDRAFT_86040</name>
</gene>
<comment type="similarity">
    <text evidence="1 3">Belongs to the type-B carboxylesterase/lipase family.</text>
</comment>
<evidence type="ECO:0000256" key="3">
    <source>
        <dbReference type="RuleBase" id="RU361235"/>
    </source>
</evidence>
<sequence length="565" mass="61910">MSVYVSTLLRWSVLQILLVICCMVSDGQAVDVSTALGPIRGFATTMDDGTVLNTFLGVPFAAPPTGNLRFRPPQPHQCWTDVYDATRFGPACLQYPRSATTSVIPYDPSLDDINVSEDCLNLNVYGPQVSGSDPLLPVMLYFHGGAHVAGANKRQDGSLLAQKGVIVVITNYRLGALGFFSTGDSSAPGNYGLLDQLEAMKWVRENIWAFGGSPDRVTIFGESSGAASTSLHLLSPLSRGYFLQAILQSGASTSPWAVLLPEYEPQKYTDELAKQMDCSTQKPPAMSSAAWAPVVDGPGGFLPARPWDLLDQGQFTKVRLMAGCTTDERSGDLANIPGVENGVSRERFIADLADFVERYPRNRDFISDSLLHGYTDYDAINDPITTRDNYVQFLSDYRYVSPLEEVLLGMSAGGVSTYKYSFGYQPIPDRYPAWRGVPHAAELRFLFNMTNRFVDGAPTAADLDMRDTMITMWTNFAKTGDPTPSPIDGVTWQPFTNETRAYLMIDRPLTNGQFLQTRRMELWDNVIRNMAETDTCESGAVASNGNTVSPAVAMVLMSSLLLVVT</sequence>
<name>C3Z9F4_BRAFL</name>
<reference evidence="5" key="1">
    <citation type="journal article" date="2008" name="Nature">
        <title>The amphioxus genome and the evolution of the chordate karyotype.</title>
        <authorList>
            <consortium name="US DOE Joint Genome Institute (JGI-PGF)"/>
            <person name="Putnam N.H."/>
            <person name="Butts T."/>
            <person name="Ferrier D.E.K."/>
            <person name="Furlong R.F."/>
            <person name="Hellsten U."/>
            <person name="Kawashima T."/>
            <person name="Robinson-Rechavi M."/>
            <person name="Shoguchi E."/>
            <person name="Terry A."/>
            <person name="Yu J.-K."/>
            <person name="Benito-Gutierrez E.L."/>
            <person name="Dubchak I."/>
            <person name="Garcia-Fernandez J."/>
            <person name="Gibson-Brown J.J."/>
            <person name="Grigoriev I.V."/>
            <person name="Horton A.C."/>
            <person name="de Jong P.J."/>
            <person name="Jurka J."/>
            <person name="Kapitonov V.V."/>
            <person name="Kohara Y."/>
            <person name="Kuroki Y."/>
            <person name="Lindquist E."/>
            <person name="Lucas S."/>
            <person name="Osoegawa K."/>
            <person name="Pennacchio L.A."/>
            <person name="Salamov A.A."/>
            <person name="Satou Y."/>
            <person name="Sauka-Spengler T."/>
            <person name="Schmutz J."/>
            <person name="Shin-I T."/>
            <person name="Toyoda A."/>
            <person name="Bronner-Fraser M."/>
            <person name="Fujiyama A."/>
            <person name="Holland L.Z."/>
            <person name="Holland P.W.H."/>
            <person name="Satoh N."/>
            <person name="Rokhsar D.S."/>
        </authorList>
    </citation>
    <scope>NUCLEOTIDE SEQUENCE [LARGE SCALE GENOMIC DNA]</scope>
    <source>
        <strain evidence="5">S238N-H82</strain>
        <tissue evidence="5">Testes</tissue>
    </source>
</reference>
<proteinExistence type="inferred from homology"/>
<keyword evidence="3" id="KW-0732">Signal</keyword>
<dbReference type="InterPro" id="IPR002018">
    <property type="entry name" value="CarbesteraseB"/>
</dbReference>
<evidence type="ECO:0000259" key="4">
    <source>
        <dbReference type="Pfam" id="PF00135"/>
    </source>
</evidence>
<dbReference type="InParanoid" id="C3Z9F4"/>
<feature type="domain" description="Carboxylesterase type B" evidence="4">
    <location>
        <begin position="31"/>
        <end position="282"/>
    </location>
</feature>
<evidence type="ECO:0000256" key="1">
    <source>
        <dbReference type="ARBA" id="ARBA00005964"/>
    </source>
</evidence>
<protein>
    <recommendedName>
        <fullName evidence="3">Carboxylic ester hydrolase</fullName>
        <ecNumber evidence="3">3.1.1.-</ecNumber>
    </recommendedName>
</protein>
<dbReference type="eggNOG" id="KOG1516">
    <property type="taxonomic scope" value="Eukaryota"/>
</dbReference>
<dbReference type="InterPro" id="IPR019826">
    <property type="entry name" value="Carboxylesterase_B_AS"/>
</dbReference>
<dbReference type="Gene3D" id="3.40.50.1820">
    <property type="entry name" value="alpha/beta hydrolase"/>
    <property type="match status" value="1"/>
</dbReference>
<dbReference type="EC" id="3.1.1.-" evidence="3"/>